<organism evidence="3 4">
    <name type="scientific">Variovorax guangxiensis</name>
    <dbReference type="NCBI Taxonomy" id="1775474"/>
    <lineage>
        <taxon>Bacteria</taxon>
        <taxon>Pseudomonadati</taxon>
        <taxon>Pseudomonadota</taxon>
        <taxon>Betaproteobacteria</taxon>
        <taxon>Burkholderiales</taxon>
        <taxon>Comamonadaceae</taxon>
        <taxon>Variovorax</taxon>
    </lineage>
</organism>
<evidence type="ECO:0000259" key="2">
    <source>
        <dbReference type="PROSITE" id="PS50043"/>
    </source>
</evidence>
<dbReference type="PRINTS" id="PR00038">
    <property type="entry name" value="HTHLUXR"/>
</dbReference>
<dbReference type="Gene3D" id="1.10.10.10">
    <property type="entry name" value="Winged helix-like DNA-binding domain superfamily/Winged helix DNA-binding domain"/>
    <property type="match status" value="1"/>
</dbReference>
<name>A0A433MRC9_9BURK</name>
<keyword evidence="1" id="KW-0238">DNA-binding</keyword>
<dbReference type="CDD" id="cd06170">
    <property type="entry name" value="LuxR_C_like"/>
    <property type="match status" value="1"/>
</dbReference>
<evidence type="ECO:0000313" key="4">
    <source>
        <dbReference type="Proteomes" id="UP000281118"/>
    </source>
</evidence>
<evidence type="ECO:0000313" key="3">
    <source>
        <dbReference type="EMBL" id="RUR70398.1"/>
    </source>
</evidence>
<dbReference type="PROSITE" id="PS50043">
    <property type="entry name" value="HTH_LUXR_2"/>
    <property type="match status" value="1"/>
</dbReference>
<proteinExistence type="predicted"/>
<dbReference type="InterPro" id="IPR036388">
    <property type="entry name" value="WH-like_DNA-bd_sf"/>
</dbReference>
<dbReference type="EMBL" id="RXFT01000013">
    <property type="protein sequence ID" value="RUR70398.1"/>
    <property type="molecule type" value="Genomic_DNA"/>
</dbReference>
<dbReference type="Proteomes" id="UP000281118">
    <property type="component" value="Unassembled WGS sequence"/>
</dbReference>
<dbReference type="InterPro" id="IPR000792">
    <property type="entry name" value="Tscrpt_reg_LuxR_C"/>
</dbReference>
<dbReference type="GO" id="GO:0006355">
    <property type="term" value="P:regulation of DNA-templated transcription"/>
    <property type="evidence" value="ECO:0007669"/>
    <property type="project" value="InterPro"/>
</dbReference>
<dbReference type="PANTHER" id="PTHR43214">
    <property type="entry name" value="TWO-COMPONENT RESPONSE REGULATOR"/>
    <property type="match status" value="1"/>
</dbReference>
<dbReference type="Pfam" id="PF00196">
    <property type="entry name" value="GerE"/>
    <property type="match status" value="1"/>
</dbReference>
<gene>
    <name evidence="3" type="ORF">EJP67_25410</name>
</gene>
<reference evidence="3 4" key="1">
    <citation type="submission" date="2018-12" db="EMBL/GenBank/DDBJ databases">
        <title>The genome sequences of Variovorax guangxiensis DSM 27352.</title>
        <authorList>
            <person name="Gao J."/>
            <person name="Sun J."/>
        </authorList>
    </citation>
    <scope>NUCLEOTIDE SEQUENCE [LARGE SCALE GENOMIC DNA]</scope>
    <source>
        <strain evidence="3 4">DSM 27352</strain>
    </source>
</reference>
<protein>
    <submittedName>
        <fullName evidence="3">LuxR family transcriptional regulator</fullName>
    </submittedName>
</protein>
<dbReference type="SMART" id="SM00421">
    <property type="entry name" value="HTH_LUXR"/>
    <property type="match status" value="1"/>
</dbReference>
<dbReference type="AlphaFoldDB" id="A0A433MRC9"/>
<sequence>MTAQAPSTMRTLESVPAESGLATLRDFGMCLLALVTLARSGNAQDMHREALLVLKSLVPFDSAWWGEVSPGSDGSPPRNWLHGSIGLSASFAQEWNALADADEFASASIAHCGVVLRGGSGDGRHAPGSTVDTFCKRHGLHHAMAITLELPASGLLFFVSIYRRGADSAFRDEEAVIFGEFTRHLVQHWRDVLDGLQGAVPGRAWSAYAFADGAGRLLYLGARLGQVLHRAHPDWQGTMLPPDIADLARQAPCSVAMGRSDRVSIAPCGRLLALVLEDRSPGDPLAPRERRAATLYAEGRSYKEIAERLDLSPATVRTYLRNVYAALGVRNKIELLSALGSGTREAP</sequence>
<dbReference type="OrthoDB" id="6120865at2"/>
<dbReference type="SUPFAM" id="SSF46894">
    <property type="entry name" value="C-terminal effector domain of the bipartite response regulators"/>
    <property type="match status" value="1"/>
</dbReference>
<dbReference type="GO" id="GO:0003677">
    <property type="term" value="F:DNA binding"/>
    <property type="evidence" value="ECO:0007669"/>
    <property type="project" value="UniProtKB-KW"/>
</dbReference>
<feature type="domain" description="HTH luxR-type" evidence="2">
    <location>
        <begin position="278"/>
        <end position="343"/>
    </location>
</feature>
<evidence type="ECO:0000256" key="1">
    <source>
        <dbReference type="ARBA" id="ARBA00023125"/>
    </source>
</evidence>
<comment type="caution">
    <text evidence="3">The sequence shown here is derived from an EMBL/GenBank/DDBJ whole genome shotgun (WGS) entry which is preliminary data.</text>
</comment>
<dbReference type="InterPro" id="IPR016032">
    <property type="entry name" value="Sig_transdc_resp-reg_C-effctor"/>
</dbReference>
<dbReference type="InterPro" id="IPR039420">
    <property type="entry name" value="WalR-like"/>
</dbReference>
<accession>A0A433MRC9</accession>